<reference evidence="5 6" key="1">
    <citation type="journal article" date="2007" name="Nature">
        <title>Evolution of genes and genomes on the Drosophila phylogeny.</title>
        <authorList>
            <consortium name="Drosophila 12 Genomes Consortium"/>
            <person name="Clark A.G."/>
            <person name="Eisen M.B."/>
            <person name="Smith D.R."/>
            <person name="Bergman C.M."/>
            <person name="Oliver B."/>
            <person name="Markow T.A."/>
            <person name="Kaufman T.C."/>
            <person name="Kellis M."/>
            <person name="Gelbart W."/>
            <person name="Iyer V.N."/>
            <person name="Pollard D.A."/>
            <person name="Sackton T.B."/>
            <person name="Larracuente A.M."/>
            <person name="Singh N.D."/>
            <person name="Abad J.P."/>
            <person name="Abt D.N."/>
            <person name="Adryan B."/>
            <person name="Aguade M."/>
            <person name="Akashi H."/>
            <person name="Anderson W.W."/>
            <person name="Aquadro C.F."/>
            <person name="Ardell D.H."/>
            <person name="Arguello R."/>
            <person name="Artieri C.G."/>
            <person name="Barbash D.A."/>
            <person name="Barker D."/>
            <person name="Barsanti P."/>
            <person name="Batterham P."/>
            <person name="Batzoglou S."/>
            <person name="Begun D."/>
            <person name="Bhutkar A."/>
            <person name="Blanco E."/>
            <person name="Bosak S.A."/>
            <person name="Bradley R.K."/>
            <person name="Brand A.D."/>
            <person name="Brent M.R."/>
            <person name="Brooks A.N."/>
            <person name="Brown R.H."/>
            <person name="Butlin R.K."/>
            <person name="Caggese C."/>
            <person name="Calvi B.R."/>
            <person name="Bernardo de Carvalho A."/>
            <person name="Caspi A."/>
            <person name="Castrezana S."/>
            <person name="Celniker S.E."/>
            <person name="Chang J.L."/>
            <person name="Chapple C."/>
            <person name="Chatterji S."/>
            <person name="Chinwalla A."/>
            <person name="Civetta A."/>
            <person name="Clifton S.W."/>
            <person name="Comeron J.M."/>
            <person name="Costello J.C."/>
            <person name="Coyne J.A."/>
            <person name="Daub J."/>
            <person name="David R.G."/>
            <person name="Delcher A.L."/>
            <person name="Delehaunty K."/>
            <person name="Do C.B."/>
            <person name="Ebling H."/>
            <person name="Edwards K."/>
            <person name="Eickbush T."/>
            <person name="Evans J.D."/>
            <person name="Filipski A."/>
            <person name="Findeiss S."/>
            <person name="Freyhult E."/>
            <person name="Fulton L."/>
            <person name="Fulton R."/>
            <person name="Garcia A.C."/>
            <person name="Gardiner A."/>
            <person name="Garfield D.A."/>
            <person name="Garvin B.E."/>
            <person name="Gibson G."/>
            <person name="Gilbert D."/>
            <person name="Gnerre S."/>
            <person name="Godfrey J."/>
            <person name="Good R."/>
            <person name="Gotea V."/>
            <person name="Gravely B."/>
            <person name="Greenberg A.J."/>
            <person name="Griffiths-Jones S."/>
            <person name="Gross S."/>
            <person name="Guigo R."/>
            <person name="Gustafson E.A."/>
            <person name="Haerty W."/>
            <person name="Hahn M.W."/>
            <person name="Halligan D.L."/>
            <person name="Halpern A.L."/>
            <person name="Halter G.M."/>
            <person name="Han M.V."/>
            <person name="Heger A."/>
            <person name="Hillier L."/>
            <person name="Hinrichs A.S."/>
            <person name="Holmes I."/>
            <person name="Hoskins R.A."/>
            <person name="Hubisz M.J."/>
            <person name="Hultmark D."/>
            <person name="Huntley M.A."/>
            <person name="Jaffe D.B."/>
            <person name="Jagadeeshan S."/>
            <person name="Jeck W.R."/>
            <person name="Johnson J."/>
            <person name="Jones C.D."/>
            <person name="Jordan W.C."/>
            <person name="Karpen G.H."/>
            <person name="Kataoka E."/>
            <person name="Keightley P.D."/>
            <person name="Kheradpour P."/>
            <person name="Kirkness E.F."/>
            <person name="Koerich L.B."/>
            <person name="Kristiansen K."/>
            <person name="Kudrna D."/>
            <person name="Kulathinal R.J."/>
            <person name="Kumar S."/>
            <person name="Kwok R."/>
            <person name="Lander E."/>
            <person name="Langley C.H."/>
            <person name="Lapoint R."/>
            <person name="Lazzaro B.P."/>
            <person name="Lee S.J."/>
            <person name="Levesque L."/>
            <person name="Li R."/>
            <person name="Lin C.F."/>
            <person name="Lin M.F."/>
            <person name="Lindblad-Toh K."/>
            <person name="Llopart A."/>
            <person name="Long M."/>
            <person name="Low L."/>
            <person name="Lozovsky E."/>
            <person name="Lu J."/>
            <person name="Luo M."/>
            <person name="Machado C.A."/>
            <person name="Makalowski W."/>
            <person name="Marzo M."/>
            <person name="Matsuda M."/>
            <person name="Matzkin L."/>
            <person name="McAllister B."/>
            <person name="McBride C.S."/>
            <person name="McKernan B."/>
            <person name="McKernan K."/>
            <person name="Mendez-Lago M."/>
            <person name="Minx P."/>
            <person name="Mollenhauer M.U."/>
            <person name="Montooth K."/>
            <person name="Mount S.M."/>
            <person name="Mu X."/>
            <person name="Myers E."/>
            <person name="Negre B."/>
            <person name="Newfeld S."/>
            <person name="Nielsen R."/>
            <person name="Noor M.A."/>
            <person name="O'Grady P."/>
            <person name="Pachter L."/>
            <person name="Papaceit M."/>
            <person name="Parisi M.J."/>
            <person name="Parisi M."/>
            <person name="Parts L."/>
            <person name="Pedersen J.S."/>
            <person name="Pesole G."/>
            <person name="Phillippy A.M."/>
            <person name="Ponting C.P."/>
            <person name="Pop M."/>
            <person name="Porcelli D."/>
            <person name="Powell J.R."/>
            <person name="Prohaska S."/>
            <person name="Pruitt K."/>
            <person name="Puig M."/>
            <person name="Quesneville H."/>
            <person name="Ram K.R."/>
            <person name="Rand D."/>
            <person name="Rasmussen M.D."/>
            <person name="Reed L.K."/>
            <person name="Reenan R."/>
            <person name="Reily A."/>
            <person name="Remington K.A."/>
            <person name="Rieger T.T."/>
            <person name="Ritchie M.G."/>
            <person name="Robin C."/>
            <person name="Rogers Y.H."/>
            <person name="Rohde C."/>
            <person name="Rozas J."/>
            <person name="Rubenfield M.J."/>
            <person name="Ruiz A."/>
            <person name="Russo S."/>
            <person name="Salzberg S.L."/>
            <person name="Sanchez-Gracia A."/>
            <person name="Saranga D.J."/>
            <person name="Sato H."/>
            <person name="Schaeffer S.W."/>
            <person name="Schatz M.C."/>
            <person name="Schlenke T."/>
            <person name="Schwartz R."/>
            <person name="Segarra C."/>
            <person name="Singh R.S."/>
            <person name="Sirot L."/>
            <person name="Sirota M."/>
            <person name="Sisneros N.B."/>
            <person name="Smith C.D."/>
            <person name="Smith T.F."/>
            <person name="Spieth J."/>
            <person name="Stage D.E."/>
            <person name="Stark A."/>
            <person name="Stephan W."/>
            <person name="Strausberg R.L."/>
            <person name="Strempel S."/>
            <person name="Sturgill D."/>
            <person name="Sutton G."/>
            <person name="Sutton G.G."/>
            <person name="Tao W."/>
            <person name="Teichmann S."/>
            <person name="Tobari Y.N."/>
            <person name="Tomimura Y."/>
            <person name="Tsolas J.M."/>
            <person name="Valente V.L."/>
            <person name="Venter E."/>
            <person name="Venter J.C."/>
            <person name="Vicario S."/>
            <person name="Vieira F.G."/>
            <person name="Vilella A.J."/>
            <person name="Villasante A."/>
            <person name="Walenz B."/>
            <person name="Wang J."/>
            <person name="Wasserman M."/>
            <person name="Watts T."/>
            <person name="Wilson D."/>
            <person name="Wilson R.K."/>
            <person name="Wing R.A."/>
            <person name="Wolfner M.F."/>
            <person name="Wong A."/>
            <person name="Wong G.K."/>
            <person name="Wu C.I."/>
            <person name="Wu G."/>
            <person name="Yamamoto D."/>
            <person name="Yang H.P."/>
            <person name="Yang S.P."/>
            <person name="Yorke J.A."/>
            <person name="Yoshida K."/>
            <person name="Zdobnov E."/>
            <person name="Zhang P."/>
            <person name="Zhang Y."/>
            <person name="Zimin A.V."/>
            <person name="Baldwin J."/>
            <person name="Abdouelleil A."/>
            <person name="Abdulkadir J."/>
            <person name="Abebe A."/>
            <person name="Abera B."/>
            <person name="Abreu J."/>
            <person name="Acer S.C."/>
            <person name="Aftuck L."/>
            <person name="Alexander A."/>
            <person name="An P."/>
            <person name="Anderson E."/>
            <person name="Anderson S."/>
            <person name="Arachi H."/>
            <person name="Azer M."/>
            <person name="Bachantsang P."/>
            <person name="Barry A."/>
            <person name="Bayul T."/>
            <person name="Berlin A."/>
            <person name="Bessette D."/>
            <person name="Bloom T."/>
            <person name="Blye J."/>
            <person name="Boguslavskiy L."/>
            <person name="Bonnet C."/>
            <person name="Boukhgalter B."/>
            <person name="Bourzgui I."/>
            <person name="Brown A."/>
            <person name="Cahill P."/>
            <person name="Channer S."/>
            <person name="Cheshatsang Y."/>
            <person name="Chuda L."/>
            <person name="Citroen M."/>
            <person name="Collymore A."/>
            <person name="Cooke P."/>
            <person name="Costello M."/>
            <person name="D'Aco K."/>
            <person name="Daza R."/>
            <person name="De Haan G."/>
            <person name="DeGray S."/>
            <person name="DeMaso C."/>
            <person name="Dhargay N."/>
            <person name="Dooley K."/>
            <person name="Dooley E."/>
            <person name="Doricent M."/>
            <person name="Dorje P."/>
            <person name="Dorjee K."/>
            <person name="Dupes A."/>
            <person name="Elong R."/>
            <person name="Falk J."/>
            <person name="Farina A."/>
            <person name="Faro S."/>
            <person name="Ferguson D."/>
            <person name="Fisher S."/>
            <person name="Foley C.D."/>
            <person name="Franke A."/>
            <person name="Friedrich D."/>
            <person name="Gadbois L."/>
            <person name="Gearin G."/>
            <person name="Gearin C.R."/>
            <person name="Giannoukos G."/>
            <person name="Goode T."/>
            <person name="Graham J."/>
            <person name="Grandbois E."/>
            <person name="Grewal S."/>
            <person name="Gyaltsen K."/>
            <person name="Hafez N."/>
            <person name="Hagos B."/>
            <person name="Hall J."/>
            <person name="Henson C."/>
            <person name="Hollinger A."/>
            <person name="Honan T."/>
            <person name="Huard M.D."/>
            <person name="Hughes L."/>
            <person name="Hurhula B."/>
            <person name="Husby M.E."/>
            <person name="Kamat A."/>
            <person name="Kanga B."/>
            <person name="Kashin S."/>
            <person name="Khazanovich D."/>
            <person name="Kisner P."/>
            <person name="Lance K."/>
            <person name="Lara M."/>
            <person name="Lee W."/>
            <person name="Lennon N."/>
            <person name="Letendre F."/>
            <person name="LeVine R."/>
            <person name="Lipovsky A."/>
            <person name="Liu X."/>
            <person name="Liu J."/>
            <person name="Liu S."/>
            <person name="Lokyitsang T."/>
            <person name="Lokyitsang Y."/>
            <person name="Lubonja R."/>
            <person name="Lui A."/>
            <person name="MacDonald P."/>
            <person name="Magnisalis V."/>
            <person name="Maru K."/>
            <person name="Matthews C."/>
            <person name="McCusker W."/>
            <person name="McDonough S."/>
            <person name="Mehta T."/>
            <person name="Meldrim J."/>
            <person name="Meneus L."/>
            <person name="Mihai O."/>
            <person name="Mihalev A."/>
            <person name="Mihova T."/>
            <person name="Mittelman R."/>
            <person name="Mlenga V."/>
            <person name="Montmayeur A."/>
            <person name="Mulrain L."/>
            <person name="Navidi A."/>
            <person name="Naylor J."/>
            <person name="Negash T."/>
            <person name="Nguyen T."/>
            <person name="Nguyen N."/>
            <person name="Nicol R."/>
            <person name="Norbu C."/>
            <person name="Norbu N."/>
            <person name="Novod N."/>
            <person name="O'Neill B."/>
            <person name="Osman S."/>
            <person name="Markiewicz E."/>
            <person name="Oyono O.L."/>
            <person name="Patti C."/>
            <person name="Phunkhang P."/>
            <person name="Pierre F."/>
            <person name="Priest M."/>
            <person name="Raghuraman S."/>
            <person name="Rege F."/>
            <person name="Reyes R."/>
            <person name="Rise C."/>
            <person name="Rogov P."/>
            <person name="Ross K."/>
            <person name="Ryan E."/>
            <person name="Settipalli S."/>
            <person name="Shea T."/>
            <person name="Sherpa N."/>
            <person name="Shi L."/>
            <person name="Shih D."/>
            <person name="Sparrow T."/>
            <person name="Spaulding J."/>
            <person name="Stalker J."/>
            <person name="Stange-Thomann N."/>
            <person name="Stavropoulos S."/>
            <person name="Stone C."/>
            <person name="Strader C."/>
            <person name="Tesfaye S."/>
            <person name="Thomson T."/>
            <person name="Thoulutsang Y."/>
            <person name="Thoulutsang D."/>
            <person name="Topham K."/>
            <person name="Topping I."/>
            <person name="Tsamla T."/>
            <person name="Vassiliev H."/>
            <person name="Vo A."/>
            <person name="Wangchuk T."/>
            <person name="Wangdi T."/>
            <person name="Weiand M."/>
            <person name="Wilkinson J."/>
            <person name="Wilson A."/>
            <person name="Yadav S."/>
            <person name="Young G."/>
            <person name="Yu Q."/>
            <person name="Zembek L."/>
            <person name="Zhong D."/>
            <person name="Zimmer A."/>
            <person name="Zwirko Z."/>
            <person name="Jaffe D.B."/>
            <person name="Alvarez P."/>
            <person name="Brockman W."/>
            <person name="Butler J."/>
            <person name="Chin C."/>
            <person name="Gnerre S."/>
            <person name="Grabherr M."/>
            <person name="Kleber M."/>
            <person name="Mauceli E."/>
            <person name="MacCallum I."/>
        </authorList>
    </citation>
    <scope>NUCLEOTIDE SEQUENCE [LARGE SCALE GENOMIC DNA]</scope>
    <source>
        <strain evidence="6">Tucson 14024-0371.13</strain>
    </source>
</reference>
<dbReference type="AlphaFoldDB" id="B3M6V3"/>
<dbReference type="OrthoDB" id="7737418at2759"/>
<proteinExistence type="inferred from homology"/>
<feature type="region of interest" description="Disordered" evidence="2">
    <location>
        <begin position="777"/>
        <end position="820"/>
    </location>
</feature>
<dbReference type="GeneID" id="6493068"/>
<dbReference type="Pfam" id="PF15927">
    <property type="entry name" value="Casc1_N"/>
    <property type="match status" value="1"/>
</dbReference>
<sequence length="1096" mass="127384">MVKRKSAESKEVFLSESEQADKQKKYFNRIQDVVTTCTIFKNAVENFKELEVERAIKERWEQYLRCDEIPNPSEPVEVRTFLAKIRHFEEIEANTSRDWTLQVDERSILTQNIYAKNLTREVLRKALSDNPGLYYGVNISNCLETLDQIDIFVNNEEEILALAPQTRQEIFEVYKEVQQEIVSLFDRLAYRILRMQRVYMSSTNGIVGHWGYSCDSWQMDIWGLFNVPILFEQLPVPVMLAEFPCSGVEVQVPISVLDDCLTIRCVHTSFDHYSQNAHSAPDYVVDNDYMPSAGIKDMEESLISEWLLQQDIQSEVLDAMNQRYQDYQDTLNLIAERTEQAAKADKSDADGRKSKIIIPKIPKLVNPVPPGMLPDIYQEFIHREEKQYKSFLDVAYDPKHISLMPKDLNMRAHIIAGGIYSLMVVRRPEQTAYQNLSVLLHEDQRKIKNLADVVCRTDFKGQSMSLRVSEFVRADQRNSLFKLNESDLPYFHVTMKLPPDLCRWGTPKVCQFLSSTHKNITRRKRSTAHLSFFDFKRVSSRCSYITNNSNSRMSLLANAFAPPLMSILRFSKMAMPVDRVFRRKDFHLDKRLSKMEVMNLKNACIPRIISSFKMPRDYLDVPKDAESQAKSHALVKRFDVADTVEEAPKMDNFEFEVQDDPERMFPHFETQYNELFDESEVDQLDGTKKTANGLVATFDSIMLQYMSRPNAILRQIDVNAKKSVKKGAVEEQPILDDLFKRKSLKKSVTSETTKLARKSDAGKKVISLNVPSRLSMRTSEMSFKAPSRDNLQTKKPRGSKKKSRDTSNLSLPQGYDDDEDEYEFSTETVQQWSTKHIKDMKVNMEDNTISFKTDRLGIFGFSFKRYEHFPFRDWVLQPNEENPNEVLLKLDTFHVRTFFYISAQGVRGYVTDLSKGYTAKPVKYLEIKEPISDFRVFRKLLIDKNLNIFAANDASYYIDNGYFSIKHVACEEHTYNVMALYCKIMKFYRSSWNRLALRRDILINMKFVKDTSDLSDVTVRICPEGATFVKVTEKCSDDVDVVKLTYEETWRNISTYADLNHAILSMNPHSEDLNKEIKLFVNIKRFLSEIRILSYS</sequence>
<evidence type="ECO:0000313" key="5">
    <source>
        <dbReference type="EMBL" id="EDV39789.2"/>
    </source>
</evidence>
<comment type="similarity">
    <text evidence="1">Belongs to the DNAI7 family.</text>
</comment>
<dbReference type="InterPro" id="IPR022110">
    <property type="entry name" value="CASC1_C"/>
</dbReference>
<name>B3M6V3_DROAN</name>
<dbReference type="Proteomes" id="UP000007801">
    <property type="component" value="Unassembled WGS sequence"/>
</dbReference>
<evidence type="ECO:0000259" key="4">
    <source>
        <dbReference type="Pfam" id="PF15927"/>
    </source>
</evidence>
<dbReference type="GO" id="GO:0048487">
    <property type="term" value="F:beta-tubulin binding"/>
    <property type="evidence" value="ECO:0007669"/>
    <property type="project" value="TreeGrafter"/>
</dbReference>
<dbReference type="STRING" id="7217.B3M6V3"/>
<accession>B3M6V3</accession>
<evidence type="ECO:0000313" key="6">
    <source>
        <dbReference type="Proteomes" id="UP000007801"/>
    </source>
</evidence>
<dbReference type="InterPro" id="IPR031826">
    <property type="entry name" value="IC97/Casc1_N"/>
</dbReference>
<feature type="domain" description="CASC1 C-terminal" evidence="3">
    <location>
        <begin position="829"/>
        <end position="1049"/>
    </location>
</feature>
<dbReference type="GO" id="GO:0008017">
    <property type="term" value="F:microtubule binding"/>
    <property type="evidence" value="ECO:0007669"/>
    <property type="project" value="TreeGrafter"/>
</dbReference>
<feature type="domain" description="IC97/Casc1 N-terminal" evidence="4">
    <location>
        <begin position="14"/>
        <end position="211"/>
    </location>
</feature>
<dbReference type="eggNOG" id="ENOG502T81V">
    <property type="taxonomic scope" value="Eukaryota"/>
</dbReference>
<feature type="compositionally biased region" description="Basic residues" evidence="2">
    <location>
        <begin position="794"/>
        <end position="803"/>
    </location>
</feature>
<dbReference type="Pfam" id="PF12366">
    <property type="entry name" value="Casc1_C"/>
    <property type="match status" value="1"/>
</dbReference>
<dbReference type="PANTHER" id="PTHR20929:SF11">
    <property type="entry name" value="DYNEIN AXONEMAL INTERMEDIATE CHAIN 7"/>
    <property type="match status" value="1"/>
</dbReference>
<dbReference type="EMBL" id="CH902618">
    <property type="protein sequence ID" value="EDV39789.2"/>
    <property type="molecule type" value="Genomic_DNA"/>
</dbReference>
<keyword evidence="6" id="KW-1185">Reference proteome</keyword>
<dbReference type="PANTHER" id="PTHR20929">
    <property type="entry name" value="LUNG ADENOMA SUSCEPTIBILITY 1-RELATED"/>
    <property type="match status" value="1"/>
</dbReference>
<dbReference type="InterPro" id="IPR023247">
    <property type="entry name" value="IC97/Dnai7-like"/>
</dbReference>
<organism evidence="5 6">
    <name type="scientific">Drosophila ananassae</name>
    <name type="common">Fruit fly</name>
    <dbReference type="NCBI Taxonomy" id="7217"/>
    <lineage>
        <taxon>Eukaryota</taxon>
        <taxon>Metazoa</taxon>
        <taxon>Ecdysozoa</taxon>
        <taxon>Arthropoda</taxon>
        <taxon>Hexapoda</taxon>
        <taxon>Insecta</taxon>
        <taxon>Pterygota</taxon>
        <taxon>Neoptera</taxon>
        <taxon>Endopterygota</taxon>
        <taxon>Diptera</taxon>
        <taxon>Brachycera</taxon>
        <taxon>Muscomorpha</taxon>
        <taxon>Ephydroidea</taxon>
        <taxon>Drosophilidae</taxon>
        <taxon>Drosophila</taxon>
        <taxon>Sophophora</taxon>
    </lineage>
</organism>
<dbReference type="KEGG" id="dan:6493068"/>
<protein>
    <submittedName>
        <fullName evidence="5">Uncharacterized protein, isoform D</fullName>
    </submittedName>
</protein>
<evidence type="ECO:0000259" key="3">
    <source>
        <dbReference type="Pfam" id="PF12366"/>
    </source>
</evidence>
<dbReference type="HOGENOM" id="CLU_009577_0_0_1"/>
<evidence type="ECO:0000256" key="2">
    <source>
        <dbReference type="SAM" id="MobiDB-lite"/>
    </source>
</evidence>
<evidence type="ECO:0000256" key="1">
    <source>
        <dbReference type="ARBA" id="ARBA00024332"/>
    </source>
</evidence>
<gene>
    <name evidence="5" type="primary">Dana\GF10194</name>
    <name evidence="5" type="synonym">dana_GLEANR_10151</name>
    <name evidence="5" type="ORF">GF10194</name>
</gene>
<dbReference type="InParanoid" id="B3M6V3"/>